<comment type="subcellular location">
    <subcellularLocation>
        <location evidence="1 9">Cell membrane</location>
        <topology evidence="1 9">Multi-pass membrane protein</topology>
    </subcellularLocation>
</comment>
<dbReference type="PANTHER" id="PTHR32243:SF50">
    <property type="entry name" value="MALTOSE_MALTODEXTRIN TRANSPORT SYSTEM PERMEASE PROTEIN MALG"/>
    <property type="match status" value="1"/>
</dbReference>
<dbReference type="InterPro" id="IPR000515">
    <property type="entry name" value="MetI-like"/>
</dbReference>
<protein>
    <submittedName>
        <fullName evidence="12">Binding-protein-dependent transport systems inner membrane component</fullName>
    </submittedName>
</protein>
<evidence type="ECO:0000256" key="3">
    <source>
        <dbReference type="ARBA" id="ARBA00022448"/>
    </source>
</evidence>
<dbReference type="CDD" id="cd06261">
    <property type="entry name" value="TM_PBP2"/>
    <property type="match status" value="1"/>
</dbReference>
<dbReference type="KEGG" id="kol:Kole_1392"/>
<reference evidence="12 13" key="2">
    <citation type="journal article" date="2011" name="J. Bacteriol.">
        <title>Genome Sequence of Kosmotoga olearia Strain TBF 19.5.1, a Thermophilic Bacterium with a Wide Growth Temperature Range, Isolated from the Troll B Oil Platform in the North Sea.</title>
        <authorList>
            <person name="Swithers K.S."/>
            <person name="Dipippo J.L."/>
            <person name="Bruce D.C."/>
            <person name="Detter C."/>
            <person name="Tapia R."/>
            <person name="Han S."/>
            <person name="Goodwin L.A."/>
            <person name="Han J."/>
            <person name="Woyke T."/>
            <person name="Pitluck S."/>
            <person name="Pennacchio L."/>
            <person name="Nolan M."/>
            <person name="Mikhailova N."/>
            <person name="Land M.L."/>
            <person name="Nesbo C.L."/>
            <person name="Gogarten J.P."/>
            <person name="Noll K.M."/>
        </authorList>
    </citation>
    <scope>NUCLEOTIDE SEQUENCE [LARGE SCALE GENOMIC DNA]</scope>
    <source>
        <strain evidence="13">ATCC BAA-1733 / DSM 21960 / TBF 19.5.1</strain>
    </source>
</reference>
<evidence type="ECO:0000256" key="8">
    <source>
        <dbReference type="ARBA" id="ARBA00023136"/>
    </source>
</evidence>
<dbReference type="PANTHER" id="PTHR32243">
    <property type="entry name" value="MALTOSE TRANSPORT SYSTEM PERMEASE-RELATED"/>
    <property type="match status" value="1"/>
</dbReference>
<dbReference type="GO" id="GO:0015423">
    <property type="term" value="F:ABC-type maltose transporter activity"/>
    <property type="evidence" value="ECO:0007669"/>
    <property type="project" value="TreeGrafter"/>
</dbReference>
<dbReference type="AlphaFoldDB" id="C5CDY3"/>
<dbReference type="EMBL" id="CP001634">
    <property type="protein sequence ID" value="ACR80085.1"/>
    <property type="molecule type" value="Genomic_DNA"/>
</dbReference>
<evidence type="ECO:0000256" key="6">
    <source>
        <dbReference type="ARBA" id="ARBA00022692"/>
    </source>
</evidence>
<keyword evidence="7 9" id="KW-1133">Transmembrane helix</keyword>
<evidence type="ECO:0000313" key="13">
    <source>
        <dbReference type="Proteomes" id="UP000002382"/>
    </source>
</evidence>
<evidence type="ECO:0000259" key="11">
    <source>
        <dbReference type="PROSITE" id="PS50928"/>
    </source>
</evidence>
<feature type="transmembrane region" description="Helical" evidence="9">
    <location>
        <begin position="749"/>
        <end position="771"/>
    </location>
</feature>
<organism evidence="12 13">
    <name type="scientific">Kosmotoga olearia (strain ATCC BAA-1733 / DSM 21960 / TBF 19.5.1)</name>
    <dbReference type="NCBI Taxonomy" id="521045"/>
    <lineage>
        <taxon>Bacteria</taxon>
        <taxon>Thermotogati</taxon>
        <taxon>Thermotogota</taxon>
        <taxon>Thermotogae</taxon>
        <taxon>Kosmotogales</taxon>
        <taxon>Kosmotogaceae</taxon>
        <taxon>Kosmotoga</taxon>
    </lineage>
</organism>
<keyword evidence="3 9" id="KW-0813">Transport</keyword>
<dbReference type="Pfam" id="PF00528">
    <property type="entry name" value="BPD_transp_1"/>
    <property type="match status" value="1"/>
</dbReference>
<keyword evidence="6 9" id="KW-0812">Transmembrane</keyword>
<evidence type="ECO:0000256" key="10">
    <source>
        <dbReference type="SAM" id="Coils"/>
    </source>
</evidence>
<evidence type="ECO:0000256" key="9">
    <source>
        <dbReference type="RuleBase" id="RU363032"/>
    </source>
</evidence>
<dbReference type="SUPFAM" id="SSF161098">
    <property type="entry name" value="MetI-like"/>
    <property type="match status" value="2"/>
</dbReference>
<comment type="similarity">
    <text evidence="2">Belongs to the binding-protein-dependent transport system permease family. MalFG subfamily.</text>
</comment>
<accession>C5CDY3</accession>
<dbReference type="InterPro" id="IPR050901">
    <property type="entry name" value="BP-dep_ABC_trans_perm"/>
</dbReference>
<keyword evidence="5" id="KW-0762">Sugar transport</keyword>
<dbReference type="eggNOG" id="COG3833">
    <property type="taxonomic scope" value="Bacteria"/>
</dbReference>
<dbReference type="InterPro" id="IPR035906">
    <property type="entry name" value="MetI-like_sf"/>
</dbReference>
<dbReference type="GO" id="GO:0042956">
    <property type="term" value="P:maltodextrin transmembrane transport"/>
    <property type="evidence" value="ECO:0007669"/>
    <property type="project" value="TreeGrafter"/>
</dbReference>
<feature type="transmembrane region" description="Helical" evidence="9">
    <location>
        <begin position="12"/>
        <end position="30"/>
    </location>
</feature>
<keyword evidence="4" id="KW-1003">Cell membrane</keyword>
<evidence type="ECO:0000313" key="12">
    <source>
        <dbReference type="EMBL" id="ACR80085.1"/>
    </source>
</evidence>
<evidence type="ECO:0000256" key="4">
    <source>
        <dbReference type="ARBA" id="ARBA00022475"/>
    </source>
</evidence>
<sequence length="923" mass="105818">MAVEKKNYWLRHIILVIIVAIVLFPMVWLISTSIRRDQAAFSPKLFSSRITLQHYRNLLFPERSIPRLILDVQEATYLLGRFRDKSEEKIISTVERYMNKFDKLMAESEGLVSTIDDSFSSLSEELNNSGLSEAISTINAIRKDDLELVEQRLLELKLDKNSELYLYALGNILNKTKPSIKDKYLFYVSNSGEYGKEVLTLAEELKKTYGEILNKRDELLTLLETENFDEKPLVIESLKRTEKYLSEKGVEYSSWRKTEWFKVINKYLRTLEKEIPEERANIINATRKAMYNSFKAANSLWDDFAEAHNALVNGLLDLKEKALGPRFVEYEETTQRLDEIAAKKSAIEKTLEKDELAIKEIEDALETVTPIIVPEAERLKILRTTIEKSLKETAPESPSSTLSDFFEKLRELYSRVETVKDSIEKLNLKDSTLYAGVADLYTELNWFLSNETKISAFSDDPDVKRAIDIFEVSRANIERALPDLIFTLNEAKEINEKVMAMKNNLITLSKESGVLQQKISELQEGYLTALQKLENCKQGIELGFVKKLANKPINSIDDAATYFENAADIIETYFDKKKNLRYRAYTWYEDFQRAYQEALEGSRVLSSAITTLSKMKENLESKIYDYIHLRFLGTQITLETFTNMVDSYNKSFQIFNARYQRASRLVSDLLDYPANYAAQYSHKLKALDKALFRVNQIWAQKETTYFYFVRWIGNSVLVALMVSLISVTVAALAAYPFSRMRFPGRSQGLLFLLLIQMFPSIMFMVAVYALLQFMGNYVSWLGLDSLGGLIFVYSGGIAFNTWLIKGYFDTIPDSLEESAMIDGATRLQTFWKIVIPLARPILAVIAILTFMGIFNEFIMARILLQDINKWTYAVGLQQFSGRFETSWGPFTAAALIGAIPMVTFFLILQDYIVGGLTKGAVKG</sequence>
<keyword evidence="8 9" id="KW-0472">Membrane</keyword>
<proteinExistence type="inferred from homology"/>
<gene>
    <name evidence="12" type="ordered locus">Kole_1392</name>
</gene>
<dbReference type="HOGENOM" id="CLU_340630_0_0_0"/>
<dbReference type="PROSITE" id="PS50928">
    <property type="entry name" value="ABC_TM1"/>
    <property type="match status" value="1"/>
</dbReference>
<dbReference type="STRING" id="521045.Kole_1392"/>
<feature type="coiled-coil region" evidence="10">
    <location>
        <begin position="330"/>
        <end position="364"/>
    </location>
</feature>
<dbReference type="Proteomes" id="UP000002382">
    <property type="component" value="Chromosome"/>
</dbReference>
<feature type="transmembrane region" description="Helical" evidence="9">
    <location>
        <begin position="887"/>
        <end position="908"/>
    </location>
</feature>
<evidence type="ECO:0000256" key="5">
    <source>
        <dbReference type="ARBA" id="ARBA00022597"/>
    </source>
</evidence>
<name>C5CDY3_KOSOT</name>
<keyword evidence="13" id="KW-1185">Reference proteome</keyword>
<feature type="domain" description="ABC transmembrane type-1" evidence="11">
    <location>
        <begin position="712"/>
        <end position="908"/>
    </location>
</feature>
<feature type="transmembrane region" description="Helical" evidence="9">
    <location>
        <begin position="711"/>
        <end position="737"/>
    </location>
</feature>
<keyword evidence="10" id="KW-0175">Coiled coil</keyword>
<dbReference type="GO" id="GO:0005886">
    <property type="term" value="C:plasma membrane"/>
    <property type="evidence" value="ECO:0007669"/>
    <property type="project" value="UniProtKB-SubCell"/>
</dbReference>
<reference evidence="12 13" key="1">
    <citation type="submission" date="2009-06" db="EMBL/GenBank/DDBJ databases">
        <title>Complete sequence of Thermotogales bacterium TBF 19.5.1.</title>
        <authorList>
            <consortium name="US DOE Joint Genome Institute"/>
            <person name="Lucas S."/>
            <person name="Copeland A."/>
            <person name="Lapidus A."/>
            <person name="Glavina del Rio T."/>
            <person name="Tice H."/>
            <person name="Bruce D."/>
            <person name="Goodwin L."/>
            <person name="Pitluck S."/>
            <person name="Chertkov O."/>
            <person name="Brettin T."/>
            <person name="Detter J.C."/>
            <person name="Han C."/>
            <person name="Schmutz J."/>
            <person name="Larimer F."/>
            <person name="Land M."/>
            <person name="Hauser L."/>
            <person name="Kyrpides N."/>
            <person name="Ovchinnikova G."/>
            <person name="Noll K."/>
        </authorList>
    </citation>
    <scope>NUCLEOTIDE SEQUENCE [LARGE SCALE GENOMIC DNA]</scope>
    <source>
        <strain evidence="13">ATCC BAA-1733 / DSM 21960 / TBF 19.5.1</strain>
    </source>
</reference>
<evidence type="ECO:0000256" key="1">
    <source>
        <dbReference type="ARBA" id="ARBA00004651"/>
    </source>
</evidence>
<feature type="transmembrane region" description="Helical" evidence="9">
    <location>
        <begin position="841"/>
        <end position="864"/>
    </location>
</feature>
<dbReference type="Gene3D" id="1.10.3720.10">
    <property type="entry name" value="MetI-like"/>
    <property type="match status" value="2"/>
</dbReference>
<feature type="transmembrane region" description="Helical" evidence="9">
    <location>
        <begin position="777"/>
        <end position="799"/>
    </location>
</feature>
<dbReference type="eggNOG" id="COG1196">
    <property type="taxonomic scope" value="Bacteria"/>
</dbReference>
<evidence type="ECO:0000256" key="7">
    <source>
        <dbReference type="ARBA" id="ARBA00022989"/>
    </source>
</evidence>
<dbReference type="RefSeq" id="WP_015868732.1">
    <property type="nucleotide sequence ID" value="NC_012785.1"/>
</dbReference>
<evidence type="ECO:0000256" key="2">
    <source>
        <dbReference type="ARBA" id="ARBA00009047"/>
    </source>
</evidence>